<reference evidence="2 3" key="2">
    <citation type="journal article" date="2015" name="Stand. Genomic Sci.">
        <title>Draft genome sequence of marine-derived Streptomyces sp. TP-A0598, a producer of anti-MRSA antibiotic lydicamycins.</title>
        <authorList>
            <person name="Komaki H."/>
            <person name="Ichikawa N."/>
            <person name="Hosoyama A."/>
            <person name="Fujita N."/>
            <person name="Igarashi Y."/>
        </authorList>
    </citation>
    <scope>NUCLEOTIDE SEQUENCE [LARGE SCALE GENOMIC DNA]</scope>
    <source>
        <strain evidence="2 3">NBRC 110027</strain>
    </source>
</reference>
<feature type="region of interest" description="Disordered" evidence="1">
    <location>
        <begin position="1"/>
        <end position="49"/>
    </location>
</feature>
<reference evidence="3" key="1">
    <citation type="submission" date="2014-09" db="EMBL/GenBank/DDBJ databases">
        <title>Whole genome shotgun sequence of Streptomyces sp. NBRC 110027.</title>
        <authorList>
            <person name="Komaki H."/>
            <person name="Ichikawa N."/>
            <person name="Katano-Makiyama Y."/>
            <person name="Hosoyama A."/>
            <person name="Hashimoto M."/>
            <person name="Uohara A."/>
            <person name="Kitahashi Y."/>
            <person name="Ohji S."/>
            <person name="Kimura A."/>
            <person name="Yamazoe A."/>
            <person name="Igarashi Y."/>
            <person name="Fujita N."/>
        </authorList>
    </citation>
    <scope>NUCLEOTIDE SEQUENCE [LARGE SCALE GENOMIC DNA]</scope>
    <source>
        <strain evidence="3">NBRC 110027</strain>
    </source>
</reference>
<name>A0A0P4R629_9ACTN</name>
<sequence>MGTIRLRLWKRGEGGQRADAQEETGRNHPTVHQQPSADAMDEHPSRPIPQTARFEVQQAVLPDPATDGEPAAS</sequence>
<gene>
    <name evidence="2" type="ORF">TPA0598_03_08210</name>
</gene>
<comment type="caution">
    <text evidence="2">The sequence shown here is derived from an EMBL/GenBank/DDBJ whole genome shotgun (WGS) entry which is preliminary data.</text>
</comment>
<feature type="compositionally biased region" description="Basic and acidic residues" evidence="1">
    <location>
        <begin position="10"/>
        <end position="26"/>
    </location>
</feature>
<evidence type="ECO:0000313" key="2">
    <source>
        <dbReference type="EMBL" id="GAO08360.1"/>
    </source>
</evidence>
<dbReference type="EMBL" id="BBNO01000003">
    <property type="protein sequence ID" value="GAO08360.1"/>
    <property type="molecule type" value="Genomic_DNA"/>
</dbReference>
<dbReference type="Proteomes" id="UP000048965">
    <property type="component" value="Unassembled WGS sequence"/>
</dbReference>
<evidence type="ECO:0000256" key="1">
    <source>
        <dbReference type="SAM" id="MobiDB-lite"/>
    </source>
</evidence>
<dbReference type="OrthoDB" id="9958627at2"/>
<organism evidence="2 3">
    <name type="scientific">Streptomyces lydicamycinicus</name>
    <dbReference type="NCBI Taxonomy" id="1546107"/>
    <lineage>
        <taxon>Bacteria</taxon>
        <taxon>Bacillati</taxon>
        <taxon>Actinomycetota</taxon>
        <taxon>Actinomycetes</taxon>
        <taxon>Kitasatosporales</taxon>
        <taxon>Streptomycetaceae</taxon>
        <taxon>Streptomyces</taxon>
    </lineage>
</organism>
<proteinExistence type="predicted"/>
<keyword evidence="3" id="KW-1185">Reference proteome</keyword>
<dbReference type="AlphaFoldDB" id="A0A0P4R629"/>
<dbReference type="RefSeq" id="WP_158894432.1">
    <property type="nucleotide sequence ID" value="NZ_BBNO01000003.1"/>
</dbReference>
<accession>A0A0P4R629</accession>
<protein>
    <submittedName>
        <fullName evidence="2">Uncharacterized protein</fullName>
    </submittedName>
</protein>
<evidence type="ECO:0000313" key="3">
    <source>
        <dbReference type="Proteomes" id="UP000048965"/>
    </source>
</evidence>